<evidence type="ECO:0000313" key="4">
    <source>
        <dbReference type="Proteomes" id="UP000586722"/>
    </source>
</evidence>
<dbReference type="PANTHER" id="PTHR30535:SF34">
    <property type="entry name" value="MOLYBDATE-BINDING PROTEIN MOLA"/>
    <property type="match status" value="1"/>
</dbReference>
<keyword evidence="1" id="KW-0732">Signal</keyword>
<name>A0A7X5EZ23_9HYPH</name>
<sequence>MNRPGRLTVAVLALLMPFASAAAMAEAPPGPIPQGQEGQRVVSMNLCTDQLALLIARPGQLVSVSRLAARADMAVVSDLVTPEMAINHGLAEEIIRLEPDLVLAGIYTTRATVQLLKRLGTRVEEFTPEASFDDLKANIRRMADLLGNRERGEALVAAFEAELAKTPAQWTSGEAPVVGSYATNTYTAGAGTLENQIVRAAGLRHLGEDMGISGSRRVPLERLLLADPDYVMISPRFVNNPSRAAEILRHPALDLRFPDERRIAADVRYSICGAPFTAEAVTRLRQAVERTEMKPEESSARP</sequence>
<evidence type="ECO:0000313" key="3">
    <source>
        <dbReference type="EMBL" id="NBN76745.1"/>
    </source>
</evidence>
<dbReference type="Pfam" id="PF01497">
    <property type="entry name" value="Peripla_BP_2"/>
    <property type="match status" value="1"/>
</dbReference>
<keyword evidence="4" id="KW-1185">Reference proteome</keyword>
<dbReference type="RefSeq" id="WP_161707457.1">
    <property type="nucleotide sequence ID" value="NZ_JAABLQ010000001.1"/>
</dbReference>
<dbReference type="InterPro" id="IPR050902">
    <property type="entry name" value="ABC_Transporter_SBP"/>
</dbReference>
<accession>A0A7X5EZ23</accession>
<dbReference type="AlphaFoldDB" id="A0A7X5EZ23"/>
<feature type="signal peptide" evidence="1">
    <location>
        <begin position="1"/>
        <end position="21"/>
    </location>
</feature>
<dbReference type="SUPFAM" id="SSF53807">
    <property type="entry name" value="Helical backbone' metal receptor"/>
    <property type="match status" value="1"/>
</dbReference>
<evidence type="ECO:0000259" key="2">
    <source>
        <dbReference type="PROSITE" id="PS50983"/>
    </source>
</evidence>
<reference evidence="4" key="1">
    <citation type="submission" date="2020-01" db="EMBL/GenBank/DDBJ databases">
        <authorList>
            <person name="Fang Y."/>
            <person name="Sun R."/>
            <person name="Nie L."/>
            <person name="He J."/>
            <person name="Hao L."/>
            <person name="Wang L."/>
            <person name="Su S."/>
            <person name="Lv E."/>
            <person name="Zhang Z."/>
            <person name="Xie R."/>
            <person name="Liu H."/>
        </authorList>
    </citation>
    <scope>NUCLEOTIDE SEQUENCE [LARGE SCALE GENOMIC DNA]</scope>
    <source>
        <strain evidence="4">XCT-53</strain>
    </source>
</reference>
<proteinExistence type="predicted"/>
<dbReference type="GO" id="GO:0071281">
    <property type="term" value="P:cellular response to iron ion"/>
    <property type="evidence" value="ECO:0007669"/>
    <property type="project" value="TreeGrafter"/>
</dbReference>
<dbReference type="InterPro" id="IPR002491">
    <property type="entry name" value="ABC_transptr_periplasmic_BD"/>
</dbReference>
<gene>
    <name evidence="3" type="ORF">GWI72_00520</name>
</gene>
<organism evidence="3 4">
    <name type="scientific">Pannonibacter tanglangensis</name>
    <dbReference type="NCBI Taxonomy" id="2750084"/>
    <lineage>
        <taxon>Bacteria</taxon>
        <taxon>Pseudomonadati</taxon>
        <taxon>Pseudomonadota</taxon>
        <taxon>Alphaproteobacteria</taxon>
        <taxon>Hyphomicrobiales</taxon>
        <taxon>Stappiaceae</taxon>
        <taxon>Pannonibacter</taxon>
    </lineage>
</organism>
<protein>
    <submittedName>
        <fullName evidence="3">ABC transporter substrate-binding protein</fullName>
    </submittedName>
</protein>
<dbReference type="PANTHER" id="PTHR30535">
    <property type="entry name" value="VITAMIN B12-BINDING PROTEIN"/>
    <property type="match status" value="1"/>
</dbReference>
<dbReference type="EMBL" id="JAABLQ010000001">
    <property type="protein sequence ID" value="NBN76745.1"/>
    <property type="molecule type" value="Genomic_DNA"/>
</dbReference>
<dbReference type="Gene3D" id="3.40.50.1980">
    <property type="entry name" value="Nitrogenase molybdenum iron protein domain"/>
    <property type="match status" value="2"/>
</dbReference>
<feature type="domain" description="Fe/B12 periplasmic-binding" evidence="2">
    <location>
        <begin position="40"/>
        <end position="292"/>
    </location>
</feature>
<dbReference type="Proteomes" id="UP000586722">
    <property type="component" value="Unassembled WGS sequence"/>
</dbReference>
<feature type="chain" id="PRO_5030831221" evidence="1">
    <location>
        <begin position="22"/>
        <end position="302"/>
    </location>
</feature>
<evidence type="ECO:0000256" key="1">
    <source>
        <dbReference type="SAM" id="SignalP"/>
    </source>
</evidence>
<dbReference type="PROSITE" id="PS50983">
    <property type="entry name" value="FE_B12_PBP"/>
    <property type="match status" value="1"/>
</dbReference>
<comment type="caution">
    <text evidence="3">The sequence shown here is derived from an EMBL/GenBank/DDBJ whole genome shotgun (WGS) entry which is preliminary data.</text>
</comment>